<dbReference type="Proteomes" id="UP000184032">
    <property type="component" value="Unassembled WGS sequence"/>
</dbReference>
<organism evidence="4 5">
    <name type="scientific">Anaerosphaera aminiphila DSM 21120</name>
    <dbReference type="NCBI Taxonomy" id="1120995"/>
    <lineage>
        <taxon>Bacteria</taxon>
        <taxon>Bacillati</taxon>
        <taxon>Bacillota</taxon>
        <taxon>Tissierellia</taxon>
        <taxon>Tissierellales</taxon>
        <taxon>Peptoniphilaceae</taxon>
        <taxon>Anaerosphaera</taxon>
    </lineage>
</organism>
<keyword evidence="1 2" id="KW-0378">Hydrolase</keyword>
<evidence type="ECO:0000313" key="5">
    <source>
        <dbReference type="Proteomes" id="UP000184032"/>
    </source>
</evidence>
<dbReference type="PROSITE" id="PS51831">
    <property type="entry name" value="HD"/>
    <property type="match status" value="1"/>
</dbReference>
<dbReference type="Pfam" id="PF13286">
    <property type="entry name" value="HD_assoc"/>
    <property type="match status" value="1"/>
</dbReference>
<dbReference type="InterPro" id="IPR051094">
    <property type="entry name" value="Diverse_Catalytic_Enzymes"/>
</dbReference>
<proteinExistence type="inferred from homology"/>
<dbReference type="SMART" id="SM00471">
    <property type="entry name" value="HDc"/>
    <property type="match status" value="1"/>
</dbReference>
<evidence type="ECO:0000256" key="2">
    <source>
        <dbReference type="HAMAP-Rule" id="MF_01212"/>
    </source>
</evidence>
<evidence type="ECO:0000313" key="4">
    <source>
        <dbReference type="EMBL" id="SHH26088.1"/>
    </source>
</evidence>
<dbReference type="InterPro" id="IPR006261">
    <property type="entry name" value="dGTPase"/>
</dbReference>
<dbReference type="EMBL" id="FQXI01000005">
    <property type="protein sequence ID" value="SHH26088.1"/>
    <property type="molecule type" value="Genomic_DNA"/>
</dbReference>
<dbReference type="Gene3D" id="1.10.3210.10">
    <property type="entry name" value="Hypothetical protein af1432"/>
    <property type="match status" value="1"/>
</dbReference>
<dbReference type="InterPro" id="IPR006674">
    <property type="entry name" value="HD_domain"/>
</dbReference>
<evidence type="ECO:0000256" key="1">
    <source>
        <dbReference type="ARBA" id="ARBA00022801"/>
    </source>
</evidence>
<name>A0A1M5RJ18_9FIRM</name>
<dbReference type="InterPro" id="IPR003607">
    <property type="entry name" value="HD/PDEase_dom"/>
</dbReference>
<dbReference type="NCBIfam" id="NF002327">
    <property type="entry name" value="PRK01286.1-2"/>
    <property type="match status" value="1"/>
</dbReference>
<evidence type="ECO:0000259" key="3">
    <source>
        <dbReference type="PROSITE" id="PS51831"/>
    </source>
</evidence>
<dbReference type="HAMAP" id="MF_01212">
    <property type="entry name" value="dGTPase_type2"/>
    <property type="match status" value="1"/>
</dbReference>
<accession>A0A1M5RJ18</accession>
<keyword evidence="5" id="KW-1185">Reference proteome</keyword>
<dbReference type="CDD" id="cd00077">
    <property type="entry name" value="HDc"/>
    <property type="match status" value="1"/>
</dbReference>
<dbReference type="AlphaFoldDB" id="A0A1M5RJ18"/>
<dbReference type="InterPro" id="IPR023023">
    <property type="entry name" value="dNTPase_2"/>
</dbReference>
<dbReference type="SUPFAM" id="SSF109604">
    <property type="entry name" value="HD-domain/PDEase-like"/>
    <property type="match status" value="1"/>
</dbReference>
<dbReference type="GO" id="GO:0016793">
    <property type="term" value="F:triphosphoric monoester hydrolase activity"/>
    <property type="evidence" value="ECO:0007669"/>
    <property type="project" value="InterPro"/>
</dbReference>
<reference evidence="4 5" key="1">
    <citation type="submission" date="2016-11" db="EMBL/GenBank/DDBJ databases">
        <authorList>
            <person name="Jaros S."/>
            <person name="Januszkiewicz K."/>
            <person name="Wedrychowicz H."/>
        </authorList>
    </citation>
    <scope>NUCLEOTIDE SEQUENCE [LARGE SCALE GENOMIC DNA]</scope>
    <source>
        <strain evidence="4 5">DSM 21120</strain>
    </source>
</reference>
<dbReference type="InterPro" id="IPR026875">
    <property type="entry name" value="PHydrolase_assoc_dom"/>
</dbReference>
<dbReference type="STRING" id="1120995.SAMN02745245_00924"/>
<gene>
    <name evidence="4" type="ORF">SAMN02745245_00924</name>
</gene>
<protein>
    <recommendedName>
        <fullName evidence="2">Deoxyguanosinetriphosphate triphosphohydrolase-like protein</fullName>
    </recommendedName>
</protein>
<dbReference type="PANTHER" id="PTHR35795">
    <property type="entry name" value="SLR1885 PROTEIN"/>
    <property type="match status" value="1"/>
</dbReference>
<dbReference type="RefSeq" id="WP_143270606.1">
    <property type="nucleotide sequence ID" value="NZ_FQXI01000005.1"/>
</dbReference>
<dbReference type="OrthoDB" id="9803619at2"/>
<dbReference type="PANTHER" id="PTHR35795:SF1">
    <property type="entry name" value="BIS(5'-NUCLEOSYL)-TETRAPHOSPHATASE, SYMMETRICAL"/>
    <property type="match status" value="1"/>
</dbReference>
<dbReference type="NCBIfam" id="TIGR01353">
    <property type="entry name" value="dGTP_triPase"/>
    <property type="match status" value="1"/>
</dbReference>
<sequence>MIQREIREELEHKMFYKTASFSDATKGRKVKEEKCNLRTEYQRDRDRILHSKSFRRLKHKTQVFISPEGDHFRTRLTHTLEVSQIARTIARALELNEDLVEAMALGHDLGHTPFGHSGEMVLNDLNPKGFRHNEQSLRVVDFLETSEKRRGLNLTYEVRDGIVNHSGSSTACTLEGKILKYADRIAYINHDIDDAIRAGIINIEDIPKDLIEILGKKNSNRINTMINSLVKESYHRNFIKMDEVIGKATLDLRRFMFDRVYLDKVVKSEDDKIIHLISSLFSHYQKNIDEIPKENLEIYKNTDHTREDIICDYIAGMTDVYAINLYKSIYIPKGWSK</sequence>
<comment type="similarity">
    <text evidence="2">Belongs to the dGTPase family. Type 2 subfamily.</text>
</comment>
<dbReference type="Pfam" id="PF01966">
    <property type="entry name" value="HD"/>
    <property type="match status" value="1"/>
</dbReference>
<feature type="domain" description="HD" evidence="3">
    <location>
        <begin position="75"/>
        <end position="188"/>
    </location>
</feature>